<protein>
    <submittedName>
        <fullName evidence="3">P-loop NTPase fold protein</fullName>
    </submittedName>
</protein>
<dbReference type="SUPFAM" id="SSF52540">
    <property type="entry name" value="P-loop containing nucleoside triphosphate hydrolases"/>
    <property type="match status" value="1"/>
</dbReference>
<sequence length="712" mass="77943">MTESNSGSPNAPGWHDDPIGSVEQDRLGRAWFAEHAARLIDENHTAESSVVYGLEGAWGSGKSSVIALIKSFLTAPGAAADSRWRVVSFTPWATSGTEALLEEFFAALGAAAPRAEGTQRLRERISAYARIARPLAAAIPVVGSGIAEASRTIEERVRKPWNVAFEEVADELRELGTPILIIVDDIDRLQSSELLDLLKVVRLLGRFPGVDFLLAYDEQTLVETLQDPSRGQVSTARARAFMEKIVQYPLSMPPLLTGKIVKMLDAGLTEIVTVERLETVFDKQRFGRVVLTTMPSQLTTPRAIERFLAQVREQFRIHDLDEVNDVDLILATFLRVQFPDLFGHLQRWKAELTRGSSGGIVLGSRDDAKPDWEKLLATVEDSQDRVDARAVLQTLFPAFGEKQAVRAAAGRFAHPEYFDRYLAQSIPEGDIPDAVIARALAQAAAGHPDLLRSLVLAEDDEQVTLALSKIRVRYADIEEPWTRGEAPEGPISLELLRTGMGLVDQLPDRVAAWTSSQSQTTYWMANLLRLLLDADPTADVDPSLAACEQTYRRAHVISTATTTMERIREETQEALRGALRREATRIVPILLADLRAGDDSPGEDGSPFLYAFVDKAGLLLELQAAVREGFEAGEFTAEDVAARLVGFAYIVGGPPGAPPSSASFSGELFSMVTGLEAETVDHSERGTWADTSLARRRAFASRYIKGAAVETS</sequence>
<feature type="region of interest" description="Disordered" evidence="1">
    <location>
        <begin position="1"/>
        <end position="20"/>
    </location>
</feature>
<dbReference type="InterPro" id="IPR027417">
    <property type="entry name" value="P-loop_NTPase"/>
</dbReference>
<organism evidence="3 4">
    <name type="scientific">Klenkia sesuvii</name>
    <dbReference type="NCBI Taxonomy" id="3103137"/>
    <lineage>
        <taxon>Bacteria</taxon>
        <taxon>Bacillati</taxon>
        <taxon>Actinomycetota</taxon>
        <taxon>Actinomycetes</taxon>
        <taxon>Geodermatophilales</taxon>
        <taxon>Geodermatophilaceae</taxon>
        <taxon>Klenkia</taxon>
    </lineage>
</organism>
<dbReference type="Pfam" id="PF07693">
    <property type="entry name" value="KAP_NTPase"/>
    <property type="match status" value="1"/>
</dbReference>
<dbReference type="Gene3D" id="3.40.50.300">
    <property type="entry name" value="P-loop containing nucleotide triphosphate hydrolases"/>
    <property type="match status" value="1"/>
</dbReference>
<evidence type="ECO:0000259" key="2">
    <source>
        <dbReference type="Pfam" id="PF07693"/>
    </source>
</evidence>
<keyword evidence="4" id="KW-1185">Reference proteome</keyword>
<feature type="domain" description="KAP NTPase" evidence="2">
    <location>
        <begin position="31"/>
        <end position="311"/>
    </location>
</feature>
<dbReference type="InterPro" id="IPR011646">
    <property type="entry name" value="KAP_P-loop"/>
</dbReference>
<evidence type="ECO:0000256" key="1">
    <source>
        <dbReference type="SAM" id="MobiDB-lite"/>
    </source>
</evidence>
<evidence type="ECO:0000313" key="3">
    <source>
        <dbReference type="EMBL" id="MEI4271369.1"/>
    </source>
</evidence>
<reference evidence="3 4" key="1">
    <citation type="submission" date="2024-03" db="EMBL/GenBank/DDBJ databases">
        <title>Draft genome sequence of Klenkia sp. LSe6-5.</title>
        <authorList>
            <person name="Duangmal K."/>
            <person name="Chantavorakit T."/>
        </authorList>
    </citation>
    <scope>NUCLEOTIDE SEQUENCE [LARGE SCALE GENOMIC DNA]</scope>
    <source>
        <strain evidence="3 4">LSe6-5</strain>
    </source>
</reference>
<dbReference type="EMBL" id="JBAPLU010000005">
    <property type="protein sequence ID" value="MEI4271369.1"/>
    <property type="molecule type" value="Genomic_DNA"/>
</dbReference>
<dbReference type="RefSeq" id="WP_336403512.1">
    <property type="nucleotide sequence ID" value="NZ_JBAPLU010000005.1"/>
</dbReference>
<dbReference type="Proteomes" id="UP001361570">
    <property type="component" value="Unassembled WGS sequence"/>
</dbReference>
<gene>
    <name evidence="3" type="ORF">TEK04_06515</name>
</gene>
<comment type="caution">
    <text evidence="3">The sequence shown here is derived from an EMBL/GenBank/DDBJ whole genome shotgun (WGS) entry which is preliminary data.</text>
</comment>
<evidence type="ECO:0000313" key="4">
    <source>
        <dbReference type="Proteomes" id="UP001361570"/>
    </source>
</evidence>
<accession>A0ABU8DTL3</accession>
<name>A0ABU8DTL3_9ACTN</name>
<proteinExistence type="predicted"/>